<accession>A0A6N7XCJ7</accession>
<keyword evidence="2" id="KW-1185">Reference proteome</keyword>
<dbReference type="InterPro" id="IPR025984">
    <property type="entry name" value="DCTPP"/>
</dbReference>
<evidence type="ECO:0000313" key="2">
    <source>
        <dbReference type="Proteomes" id="UP000469325"/>
    </source>
</evidence>
<dbReference type="GO" id="GO:0009143">
    <property type="term" value="P:nucleoside triphosphate catabolic process"/>
    <property type="evidence" value="ECO:0007669"/>
    <property type="project" value="InterPro"/>
</dbReference>
<dbReference type="Proteomes" id="UP000469325">
    <property type="component" value="Unassembled WGS sequence"/>
</dbReference>
<dbReference type="Pfam" id="PF12643">
    <property type="entry name" value="MazG-like"/>
    <property type="match status" value="1"/>
</dbReference>
<proteinExistence type="predicted"/>
<dbReference type="PANTHER" id="PTHR46523">
    <property type="entry name" value="DCTP PYROPHOSPHATASE 1"/>
    <property type="match status" value="1"/>
</dbReference>
<dbReference type="PIRSF" id="PIRSF029826">
    <property type="entry name" value="UCP029826_pph"/>
    <property type="match status" value="1"/>
</dbReference>
<evidence type="ECO:0000313" key="1">
    <source>
        <dbReference type="EMBL" id="MST73310.1"/>
    </source>
</evidence>
<dbReference type="EMBL" id="VUNC01000008">
    <property type="protein sequence ID" value="MST73310.1"/>
    <property type="molecule type" value="Genomic_DNA"/>
</dbReference>
<name>A0A6N7XCJ7_9ACTN</name>
<dbReference type="RefSeq" id="WP_154436034.1">
    <property type="nucleotide sequence ID" value="NZ_VUNC01000008.1"/>
</dbReference>
<protein>
    <submittedName>
        <fullName evidence="1">Nucleotide pyrophosphohydrolase</fullName>
    </submittedName>
</protein>
<gene>
    <name evidence="1" type="ORF">FYJ68_09375</name>
</gene>
<dbReference type="GO" id="GO:0047429">
    <property type="term" value="F:nucleoside triphosphate diphosphatase activity"/>
    <property type="evidence" value="ECO:0007669"/>
    <property type="project" value="InterPro"/>
</dbReference>
<keyword evidence="1" id="KW-0378">Hydrolase</keyword>
<dbReference type="PANTHER" id="PTHR46523:SF1">
    <property type="entry name" value="DCTP PYROPHOSPHATASE 1"/>
    <property type="match status" value="1"/>
</dbReference>
<dbReference type="InterPro" id="IPR052555">
    <property type="entry name" value="dCTP_Pyrophosphatase"/>
</dbReference>
<comment type="caution">
    <text evidence="1">The sequence shown here is derived from an EMBL/GenBank/DDBJ whole genome shotgun (WGS) entry which is preliminary data.</text>
</comment>
<dbReference type="AlphaFoldDB" id="A0A6N7XCJ7"/>
<organism evidence="1 2">
    <name type="scientific">Olsenella porci</name>
    <dbReference type="NCBI Taxonomy" id="2652279"/>
    <lineage>
        <taxon>Bacteria</taxon>
        <taxon>Bacillati</taxon>
        <taxon>Actinomycetota</taxon>
        <taxon>Coriobacteriia</taxon>
        <taxon>Coriobacteriales</taxon>
        <taxon>Atopobiaceae</taxon>
        <taxon>Olsenella</taxon>
    </lineage>
</organism>
<sequence length="112" mass="12844">MRDYEETIARVRAFRDQRDWAQFHNPKDLAISISLEAAELLEAFQWSGSDVSVEGRTDRVAEELADVLIYCLYMADACDLDPLQIVNRKLEANAKKYPVSLSRGSSRKYTEL</sequence>
<dbReference type="Gene3D" id="1.10.287.1080">
    <property type="entry name" value="MazG-like"/>
    <property type="match status" value="1"/>
</dbReference>
<reference evidence="1 2" key="1">
    <citation type="submission" date="2019-08" db="EMBL/GenBank/DDBJ databases">
        <title>In-depth cultivation of the pig gut microbiome towards novel bacterial diversity and tailored functional studies.</title>
        <authorList>
            <person name="Wylensek D."/>
            <person name="Hitch T.C.A."/>
            <person name="Clavel T."/>
        </authorList>
    </citation>
    <scope>NUCLEOTIDE SEQUENCE [LARGE SCALE GENOMIC DNA]</scope>
    <source>
        <strain evidence="1 2">CA-Schmier-601-WT-1</strain>
    </source>
</reference>
<dbReference type="SUPFAM" id="SSF101386">
    <property type="entry name" value="all-alpha NTP pyrophosphatases"/>
    <property type="match status" value="1"/>
</dbReference>
<dbReference type="CDD" id="cd11537">
    <property type="entry name" value="NTP-PPase_RS21-C6_like"/>
    <property type="match status" value="1"/>
</dbReference>